<sequence length="336" mass="36926">MASVGDVGKKGKTISDMDGYDQTFAQKDLDKRAEDAQSVTVKFYNLITDFYEYGWGESFHFATRYAGEAFDASIARHEHYLAAKIGLKPGDKVLDVGCGVMGPGREIARFSGANVCGLNLNEYQVERCNILNGKSAVSRLLSVKQGDFMNIPAEDNTYDKIYAIEALCHAPDRVAVYKEIYSKLKPGGMVGFYEWVLTDKYDPQSVEHQKIKRAIEYGNSICELGLWKDVDRDLKEAGFIAKETVNLAAEAMRNGNDITWYSGLEGGCSLANIRQSRVGRLFTHAMVTVMETLRLAPSGTVRAHNILVTAAKALVAGGTTGIFTPMYLVVATKPAN</sequence>
<evidence type="ECO:0000256" key="3">
    <source>
        <dbReference type="ARBA" id="ARBA00022691"/>
    </source>
</evidence>
<evidence type="ECO:0000313" key="9">
    <source>
        <dbReference type="EMBL" id="LAC23102.1"/>
    </source>
</evidence>
<evidence type="ECO:0000313" key="8">
    <source>
        <dbReference type="EMBL" id="LAB69391.1"/>
    </source>
</evidence>
<evidence type="ECO:0000256" key="6">
    <source>
        <dbReference type="RuleBase" id="RU362025"/>
    </source>
</evidence>
<name>A0A2P2I5V3_9CRUS</name>
<evidence type="ECO:0000256" key="1">
    <source>
        <dbReference type="ARBA" id="ARBA00022603"/>
    </source>
</evidence>
<dbReference type="Gene3D" id="3.40.50.150">
    <property type="entry name" value="Vaccinia Virus protein VP39"/>
    <property type="match status" value="1"/>
</dbReference>
<dbReference type="InterPro" id="IPR029063">
    <property type="entry name" value="SAM-dependent_MTases_sf"/>
</dbReference>
<organism evidence="8">
    <name type="scientific">Hirondellea gigas</name>
    <dbReference type="NCBI Taxonomy" id="1518452"/>
    <lineage>
        <taxon>Eukaryota</taxon>
        <taxon>Metazoa</taxon>
        <taxon>Ecdysozoa</taxon>
        <taxon>Arthropoda</taxon>
        <taxon>Crustacea</taxon>
        <taxon>Multicrustacea</taxon>
        <taxon>Malacostraca</taxon>
        <taxon>Eumalacostraca</taxon>
        <taxon>Peracarida</taxon>
        <taxon>Amphipoda</taxon>
        <taxon>Amphilochidea</taxon>
        <taxon>Lysianassida</taxon>
        <taxon>Lysianassidira</taxon>
        <taxon>Lysianassoidea</taxon>
        <taxon>Lysianassidae</taxon>
        <taxon>Hirondellea</taxon>
    </lineage>
</organism>
<accession>A0A2P2I5V3</accession>
<dbReference type="InterPro" id="IPR050447">
    <property type="entry name" value="Erg6_SMT_methyltransf"/>
</dbReference>
<dbReference type="EMBL" id="IACF01003782">
    <property type="protein sequence ID" value="LAB69391.1"/>
    <property type="molecule type" value="mRNA"/>
</dbReference>
<evidence type="ECO:0000256" key="5">
    <source>
        <dbReference type="PROSITE-ProRule" id="PRU01022"/>
    </source>
</evidence>
<protein>
    <recommendedName>
        <fullName evidence="6">Methyltransferase</fullName>
        <ecNumber evidence="6">2.1.1.-</ecNumber>
    </recommendedName>
</protein>
<reference evidence="9" key="1">
    <citation type="submission" date="2017-11" db="EMBL/GenBank/DDBJ databases">
        <title>The sensing device of the deep-sea amphipod.</title>
        <authorList>
            <person name="Kobayashi H."/>
            <person name="Nagahama T."/>
            <person name="Arai W."/>
            <person name="Sasagawa Y."/>
            <person name="Umeda M."/>
            <person name="Hayashi T."/>
            <person name="Nikaido I."/>
            <person name="Watanabe H."/>
            <person name="Oguri K."/>
            <person name="Kitazato H."/>
            <person name="Fujioka K."/>
            <person name="Kido Y."/>
            <person name="Takami H."/>
        </authorList>
    </citation>
    <scope>NUCLEOTIDE SEQUENCE</scope>
    <source>
        <tissue evidence="9">Whole body</tissue>
    </source>
</reference>
<dbReference type="InterPro" id="IPR013216">
    <property type="entry name" value="Methyltransf_11"/>
</dbReference>
<dbReference type="PANTHER" id="PTHR44068">
    <property type="entry name" value="ZGC:194242"/>
    <property type="match status" value="1"/>
</dbReference>
<proteinExistence type="evidence at transcript level"/>
<evidence type="ECO:0000256" key="2">
    <source>
        <dbReference type="ARBA" id="ARBA00022679"/>
    </source>
</evidence>
<dbReference type="AlphaFoldDB" id="A0A2P2I5V3"/>
<dbReference type="GO" id="GO:0005783">
    <property type="term" value="C:endoplasmic reticulum"/>
    <property type="evidence" value="ECO:0007669"/>
    <property type="project" value="TreeGrafter"/>
</dbReference>
<keyword evidence="2 5" id="KW-0808">Transferase</keyword>
<dbReference type="GO" id="GO:0003838">
    <property type="term" value="F:sterol 24-C-methyltransferase activity"/>
    <property type="evidence" value="ECO:0007669"/>
    <property type="project" value="TreeGrafter"/>
</dbReference>
<dbReference type="GO" id="GO:0016126">
    <property type="term" value="P:sterol biosynthetic process"/>
    <property type="evidence" value="ECO:0007669"/>
    <property type="project" value="TreeGrafter"/>
</dbReference>
<evidence type="ECO:0000259" key="7">
    <source>
        <dbReference type="PROSITE" id="PS51685"/>
    </source>
</evidence>
<dbReference type="Pfam" id="PF08498">
    <property type="entry name" value="Sterol_MT_C"/>
    <property type="match status" value="1"/>
</dbReference>
<dbReference type="InterPro" id="IPR013705">
    <property type="entry name" value="Sterol_MeTrfase_C"/>
</dbReference>
<dbReference type="InterPro" id="IPR030384">
    <property type="entry name" value="MeTrfase_SMT"/>
</dbReference>
<dbReference type="CDD" id="cd02440">
    <property type="entry name" value="AdoMet_MTases"/>
    <property type="match status" value="1"/>
</dbReference>
<comment type="similarity">
    <text evidence="4 5 6">Belongs to the class I-like SAM-binding methyltransferase superfamily. Erg6/SMT family.</text>
</comment>
<dbReference type="EMBL" id="IACT01003883">
    <property type="protein sequence ID" value="LAC23102.1"/>
    <property type="molecule type" value="mRNA"/>
</dbReference>
<dbReference type="PROSITE" id="PS51685">
    <property type="entry name" value="SAM_MT_ERG6_SMT"/>
    <property type="match status" value="1"/>
</dbReference>
<keyword evidence="3 5" id="KW-0949">S-adenosyl-L-methionine</keyword>
<dbReference type="Pfam" id="PF08241">
    <property type="entry name" value="Methyltransf_11"/>
    <property type="match status" value="1"/>
</dbReference>
<dbReference type="EC" id="2.1.1.-" evidence="6"/>
<reference evidence="8" key="2">
    <citation type="journal article" date="2018" name="Biosci. Biotechnol. Biochem.">
        <title>Polysaccharide hydrolase of the hadal zone amphipods Hirondellea gigas.</title>
        <authorList>
            <person name="Kobayashi H."/>
            <person name="Nagahama T."/>
            <person name="Arai W."/>
            <person name="Sasagawa Y."/>
            <person name="Umeda M."/>
            <person name="Hayashi T."/>
            <person name="Nikaido I."/>
            <person name="Watanabe H."/>
            <person name="Oguri K."/>
            <person name="Kitazato H."/>
            <person name="Fujioka K."/>
            <person name="Kido Y."/>
            <person name="Takami H."/>
        </authorList>
    </citation>
    <scope>NUCLEOTIDE SEQUENCE</scope>
    <source>
        <tissue evidence="8">Whole body</tissue>
    </source>
</reference>
<evidence type="ECO:0000256" key="4">
    <source>
        <dbReference type="ARBA" id="ARBA00038188"/>
    </source>
</evidence>
<dbReference type="PANTHER" id="PTHR44068:SF1">
    <property type="entry name" value="HYPOTHETICAL LOC100005854"/>
    <property type="match status" value="1"/>
</dbReference>
<feature type="domain" description="SAM-dependent methyltransferase Erg6/SMT-type" evidence="7">
    <location>
        <begin position="43"/>
        <end position="334"/>
    </location>
</feature>
<keyword evidence="1 5" id="KW-0489">Methyltransferase</keyword>
<dbReference type="GO" id="GO:0032259">
    <property type="term" value="P:methylation"/>
    <property type="evidence" value="ECO:0007669"/>
    <property type="project" value="UniProtKB-KW"/>
</dbReference>
<dbReference type="SUPFAM" id="SSF53335">
    <property type="entry name" value="S-adenosyl-L-methionine-dependent methyltransferases"/>
    <property type="match status" value="1"/>
</dbReference>